<evidence type="ECO:0000256" key="1">
    <source>
        <dbReference type="ARBA" id="ARBA00004496"/>
    </source>
</evidence>
<protein>
    <submittedName>
        <fullName evidence="5">Phosphocarrier protein HPr</fullName>
    </submittedName>
</protein>
<dbReference type="InterPro" id="IPR001020">
    <property type="entry name" value="PTS_HPr_His_P_site"/>
</dbReference>
<dbReference type="PANTHER" id="PTHR33705">
    <property type="entry name" value="PHOSPHOCARRIER PROTEIN HPR"/>
    <property type="match status" value="1"/>
</dbReference>
<dbReference type="PRINTS" id="PR00107">
    <property type="entry name" value="PHOSPHOCPHPR"/>
</dbReference>
<dbReference type="Proteomes" id="UP000216312">
    <property type="component" value="Unassembled WGS sequence"/>
</dbReference>
<dbReference type="EMBL" id="NMUJ01000015">
    <property type="protein sequence ID" value="OYV03215.1"/>
    <property type="molecule type" value="Genomic_DNA"/>
</dbReference>
<dbReference type="InterPro" id="IPR000032">
    <property type="entry name" value="HPr-like"/>
</dbReference>
<dbReference type="GO" id="GO:0009401">
    <property type="term" value="P:phosphoenolpyruvate-dependent sugar phosphotransferase system"/>
    <property type="evidence" value="ECO:0007669"/>
    <property type="project" value="UniProtKB-KW"/>
</dbReference>
<dbReference type="PROSITE" id="PS51350">
    <property type="entry name" value="PTS_HPR_DOM"/>
    <property type="match status" value="1"/>
</dbReference>
<name>A0A257LU68_UNCW3</name>
<dbReference type="PANTHER" id="PTHR33705:SF2">
    <property type="entry name" value="PHOSPHOCARRIER PROTEIN NPR"/>
    <property type="match status" value="1"/>
</dbReference>
<evidence type="ECO:0000259" key="4">
    <source>
        <dbReference type="PROSITE" id="PS51350"/>
    </source>
</evidence>
<comment type="caution">
    <text evidence="5">The sequence shown here is derived from an EMBL/GenBank/DDBJ whole genome shotgun (WGS) entry which is preliminary data.</text>
</comment>
<gene>
    <name evidence="5" type="ORF">CGW93_01875</name>
</gene>
<keyword evidence="3" id="KW-0598">Phosphotransferase system</keyword>
<proteinExistence type="predicted"/>
<evidence type="ECO:0000313" key="6">
    <source>
        <dbReference type="Proteomes" id="UP000216312"/>
    </source>
</evidence>
<dbReference type="InterPro" id="IPR035895">
    <property type="entry name" value="HPr-like_sf"/>
</dbReference>
<evidence type="ECO:0000256" key="2">
    <source>
        <dbReference type="ARBA" id="ARBA00022490"/>
    </source>
</evidence>
<dbReference type="InterPro" id="IPR050399">
    <property type="entry name" value="HPr"/>
</dbReference>
<dbReference type="PROSITE" id="PS00369">
    <property type="entry name" value="PTS_HPR_HIS"/>
    <property type="match status" value="1"/>
</dbReference>
<dbReference type="Gene3D" id="3.30.1340.10">
    <property type="entry name" value="HPr-like"/>
    <property type="match status" value="1"/>
</dbReference>
<dbReference type="AlphaFoldDB" id="A0A257LU68"/>
<dbReference type="GO" id="GO:0005737">
    <property type="term" value="C:cytoplasm"/>
    <property type="evidence" value="ECO:0007669"/>
    <property type="project" value="UniProtKB-SubCell"/>
</dbReference>
<dbReference type="SUPFAM" id="SSF55594">
    <property type="entry name" value="HPr-like"/>
    <property type="match status" value="1"/>
</dbReference>
<dbReference type="NCBIfam" id="TIGR01003">
    <property type="entry name" value="PTS_HPr_family"/>
    <property type="match status" value="1"/>
</dbReference>
<comment type="subcellular location">
    <subcellularLocation>
        <location evidence="1">Cytoplasm</location>
    </subcellularLocation>
</comment>
<reference evidence="6" key="1">
    <citation type="submission" date="2017-07" db="EMBL/GenBank/DDBJ databases">
        <title>Novel pathways for hydrocarbon cycling and metabolic interdependencies in hydrothermal sediment communities.</title>
        <authorList>
            <person name="Dombrowski N."/>
            <person name="Seitz K."/>
            <person name="Teske A."/>
            <person name="Baker B."/>
        </authorList>
    </citation>
    <scope>NUCLEOTIDE SEQUENCE [LARGE SCALE GENOMIC DNA]</scope>
</reference>
<keyword evidence="2" id="KW-0963">Cytoplasm</keyword>
<organism evidence="5 6">
    <name type="scientific">candidate division WOR-3 bacterium 4484_18</name>
    <dbReference type="NCBI Taxonomy" id="2020626"/>
    <lineage>
        <taxon>Bacteria</taxon>
        <taxon>Bacteria division WOR-3</taxon>
    </lineage>
</organism>
<evidence type="ECO:0000313" key="5">
    <source>
        <dbReference type="EMBL" id="OYV03215.1"/>
    </source>
</evidence>
<evidence type="ECO:0000256" key="3">
    <source>
        <dbReference type="ARBA" id="ARBA00022683"/>
    </source>
</evidence>
<feature type="domain" description="HPr" evidence="4">
    <location>
        <begin position="1"/>
        <end position="89"/>
    </location>
</feature>
<accession>A0A257LU68</accession>
<dbReference type="Pfam" id="PF00381">
    <property type="entry name" value="PTS-HPr"/>
    <property type="match status" value="1"/>
</dbReference>
<dbReference type="CDD" id="cd00367">
    <property type="entry name" value="PTS-HPr_like"/>
    <property type="match status" value="1"/>
</dbReference>
<sequence>MIEQQVKIKNCLGIHARPATLISQAAKKYKSKVLLVKDGFEVDAKSILDILLLEAPQGSVLTLRADGPDEKEAIEALRELIEERKFDEE</sequence>